<proteinExistence type="predicted"/>
<keyword evidence="3" id="KW-1185">Reference proteome</keyword>
<dbReference type="InterPro" id="IPR036397">
    <property type="entry name" value="RNaseH_sf"/>
</dbReference>
<dbReference type="SUPFAM" id="SSF53098">
    <property type="entry name" value="Ribonuclease H-like"/>
    <property type="match status" value="1"/>
</dbReference>
<dbReference type="PANTHER" id="PTHR42648">
    <property type="entry name" value="TRANSPOSASE, PUTATIVE-RELATED"/>
    <property type="match status" value="1"/>
</dbReference>
<name>A0AAE1W0M9_9LAMI</name>
<evidence type="ECO:0000313" key="2">
    <source>
        <dbReference type="EMBL" id="KAK4382870.1"/>
    </source>
</evidence>
<evidence type="ECO:0000313" key="3">
    <source>
        <dbReference type="Proteomes" id="UP001289374"/>
    </source>
</evidence>
<reference evidence="2" key="1">
    <citation type="submission" date="2020-06" db="EMBL/GenBank/DDBJ databases">
        <authorList>
            <person name="Li T."/>
            <person name="Hu X."/>
            <person name="Zhang T."/>
            <person name="Song X."/>
            <person name="Zhang H."/>
            <person name="Dai N."/>
            <person name="Sheng W."/>
            <person name="Hou X."/>
            <person name="Wei L."/>
        </authorList>
    </citation>
    <scope>NUCLEOTIDE SEQUENCE</scope>
    <source>
        <strain evidence="2">K16</strain>
        <tissue evidence="2">Leaf</tissue>
    </source>
</reference>
<protein>
    <submittedName>
        <fullName evidence="2">Copia protein</fullName>
    </submittedName>
</protein>
<dbReference type="EMBL" id="JACGWL010000637">
    <property type="protein sequence ID" value="KAK4382870.1"/>
    <property type="molecule type" value="Genomic_DNA"/>
</dbReference>
<feature type="compositionally biased region" description="Polar residues" evidence="1">
    <location>
        <begin position="153"/>
        <end position="168"/>
    </location>
</feature>
<reference evidence="2" key="2">
    <citation type="journal article" date="2024" name="Plant">
        <title>Genomic evolution and insights into agronomic trait innovations of Sesamum species.</title>
        <authorList>
            <person name="Miao H."/>
            <person name="Wang L."/>
            <person name="Qu L."/>
            <person name="Liu H."/>
            <person name="Sun Y."/>
            <person name="Le M."/>
            <person name="Wang Q."/>
            <person name="Wei S."/>
            <person name="Zheng Y."/>
            <person name="Lin W."/>
            <person name="Duan Y."/>
            <person name="Cao H."/>
            <person name="Xiong S."/>
            <person name="Wang X."/>
            <person name="Wei L."/>
            <person name="Li C."/>
            <person name="Ma Q."/>
            <person name="Ju M."/>
            <person name="Zhao R."/>
            <person name="Li G."/>
            <person name="Mu C."/>
            <person name="Tian Q."/>
            <person name="Mei H."/>
            <person name="Zhang T."/>
            <person name="Gao T."/>
            <person name="Zhang H."/>
        </authorList>
    </citation>
    <scope>NUCLEOTIDE SEQUENCE</scope>
    <source>
        <strain evidence="2">K16</strain>
    </source>
</reference>
<gene>
    <name evidence="2" type="ORF">Sango_2832700</name>
</gene>
<dbReference type="InterPro" id="IPR012337">
    <property type="entry name" value="RNaseH-like_sf"/>
</dbReference>
<dbReference type="PANTHER" id="PTHR42648:SF27">
    <property type="entry name" value="RNA-DIRECTED DNA POLYMERASE"/>
    <property type="match status" value="1"/>
</dbReference>
<accession>A0AAE1W0M9</accession>
<organism evidence="2 3">
    <name type="scientific">Sesamum angolense</name>
    <dbReference type="NCBI Taxonomy" id="2727404"/>
    <lineage>
        <taxon>Eukaryota</taxon>
        <taxon>Viridiplantae</taxon>
        <taxon>Streptophyta</taxon>
        <taxon>Embryophyta</taxon>
        <taxon>Tracheophyta</taxon>
        <taxon>Spermatophyta</taxon>
        <taxon>Magnoliopsida</taxon>
        <taxon>eudicotyledons</taxon>
        <taxon>Gunneridae</taxon>
        <taxon>Pentapetalae</taxon>
        <taxon>asterids</taxon>
        <taxon>lamiids</taxon>
        <taxon>Lamiales</taxon>
        <taxon>Pedaliaceae</taxon>
        <taxon>Sesamum</taxon>
    </lineage>
</organism>
<dbReference type="AlphaFoldDB" id="A0AAE1W0M9"/>
<dbReference type="Proteomes" id="UP001289374">
    <property type="component" value="Unassembled WGS sequence"/>
</dbReference>
<sequence>MVEPIEPKNVQTAQYRRLLDAYNKWLQQDMSALFTMLSCMHDNLIREYEKYPMAKELWEVLKVAYGSTSATRLRALTLTDEQQVLAVLRSLPKQTWGYVKLVLTHNEKINTFDRVASHLKLEADCRESERIQHAAFVAHASQHKPHKSKRWNKSTSVGLSNSQSQKQNLAHKDTSATKHVTRDRAGFINYHRVPACSYYIAMGNGAQEEIDTHKTRKDDKVSSRRPIGLSARSTFLLVNHVWKEKLAGFENQSEMNLKILRTDRGREYLSEQFHITIPYTPQQNGVAERRNRTLLKMARLIMAQANLQYPFGEMQF</sequence>
<evidence type="ECO:0000256" key="1">
    <source>
        <dbReference type="SAM" id="MobiDB-lite"/>
    </source>
</evidence>
<dbReference type="Gene3D" id="3.30.420.10">
    <property type="entry name" value="Ribonuclease H-like superfamily/Ribonuclease H"/>
    <property type="match status" value="1"/>
</dbReference>
<feature type="compositionally biased region" description="Basic residues" evidence="1">
    <location>
        <begin position="141"/>
        <end position="152"/>
    </location>
</feature>
<dbReference type="InterPro" id="IPR039537">
    <property type="entry name" value="Retrotran_Ty1/copia-like"/>
</dbReference>
<dbReference type="GO" id="GO:0003676">
    <property type="term" value="F:nucleic acid binding"/>
    <property type="evidence" value="ECO:0007669"/>
    <property type="project" value="InterPro"/>
</dbReference>
<comment type="caution">
    <text evidence="2">The sequence shown here is derived from an EMBL/GenBank/DDBJ whole genome shotgun (WGS) entry which is preliminary data.</text>
</comment>
<feature type="region of interest" description="Disordered" evidence="1">
    <location>
        <begin position="139"/>
        <end position="177"/>
    </location>
</feature>